<dbReference type="EMBL" id="JABTEG010000007">
    <property type="protein sequence ID" value="KAG4304530.1"/>
    <property type="molecule type" value="Genomic_DNA"/>
</dbReference>
<sequence length="425" mass="50389">MNRWRITYILENKHNISSYYVSKDQNFPTFKRVFKELKGVLPLPSNYIDEFSLFESITIYWCSGNTHFASFSTILPNGFHMIVRPLGNIWKSSIPTWESFIDTEVGKVYYNHVISSDIFLLNINHMLNTYFYTQIENIENVDQVELFIYPQSKTFNFERDKSLKFLQNTSEEVKVDFLEPFPNSNGVKYILKKDIFSPKNISRSSTFFFNNFLNSTIYSEILSPMGFHAKIRSRIIVHELLENNCSLYVLYYLPKFVFVDKRFSNLKRIHFIRGETDLEAPSWKLKKWGSILLAEVVSNHVNNSFFVDLPIHLRYSSPEKQMFYTSHLPLPTSFFSCQLIQATTQTPLISNWKLLHQYFQKNSTFYFLHNSNYNDSFMTIHIPVVNSDHILLVQFISFLFIFISFVYISSKIILLNIQKFKYKRR</sequence>
<comment type="caution">
    <text evidence="1">The sequence shown here is derived from an EMBL/GenBank/DDBJ whole genome shotgun (WGS) entry which is preliminary data.</text>
</comment>
<accession>A0ACB7CAW9</accession>
<protein>
    <submittedName>
        <fullName evidence="1">Uncharacterized protein</fullName>
    </submittedName>
</protein>
<organism evidence="1 2">
    <name type="scientific">Pneumocystis oryctolagi</name>
    <dbReference type="NCBI Taxonomy" id="42067"/>
    <lineage>
        <taxon>Eukaryota</taxon>
        <taxon>Fungi</taxon>
        <taxon>Dikarya</taxon>
        <taxon>Ascomycota</taxon>
        <taxon>Taphrinomycotina</taxon>
        <taxon>Pneumocystomycetes</taxon>
        <taxon>Pneumocystaceae</taxon>
        <taxon>Pneumocystis</taxon>
    </lineage>
</organism>
<gene>
    <name evidence="1" type="ORF">PORY_001923</name>
</gene>
<keyword evidence="2" id="KW-1185">Reference proteome</keyword>
<proteinExistence type="predicted"/>
<name>A0ACB7CAW9_9ASCO</name>
<evidence type="ECO:0000313" key="1">
    <source>
        <dbReference type="EMBL" id="KAG4304530.1"/>
    </source>
</evidence>
<evidence type="ECO:0000313" key="2">
    <source>
        <dbReference type="Proteomes" id="UP000768646"/>
    </source>
</evidence>
<reference evidence="1 2" key="1">
    <citation type="journal article" date="2021" name="Commun. Biol.">
        <title>Genomic insights into the host specific adaptation of the Pneumocystis genus.</title>
        <authorList>
            <person name="Cisse O.H."/>
            <person name="Ma L."/>
            <person name="Dekker J.P."/>
            <person name="Khil P.P."/>
            <person name="Youn J.-H."/>
            <person name="Brenchley J.M."/>
            <person name="Blair R."/>
            <person name="Pahar B."/>
            <person name="Chabe M."/>
            <person name="Van Rompay K.K.A."/>
            <person name="Keesler R."/>
            <person name="Sukura A."/>
            <person name="Hirsch V."/>
            <person name="Kutty G."/>
            <person name="Liu Y."/>
            <person name="Peng L."/>
            <person name="Chen J."/>
            <person name="Song J."/>
            <person name="Weissenbacher-Lang C."/>
            <person name="Xu J."/>
            <person name="Upham N.S."/>
            <person name="Stajich J.E."/>
            <person name="Cuomo C.A."/>
            <person name="Cushion M.T."/>
            <person name="Kovacs J.A."/>
        </authorList>
    </citation>
    <scope>NUCLEOTIDE SEQUENCE [LARGE SCALE GENOMIC DNA]</scope>
    <source>
        <strain evidence="1 2">RABM</strain>
    </source>
</reference>
<dbReference type="Proteomes" id="UP000768646">
    <property type="component" value="Unassembled WGS sequence"/>
</dbReference>